<dbReference type="PANTHER" id="PTHR43046:SF2">
    <property type="entry name" value="8-OXO-DGTP DIPHOSPHATASE-RELATED"/>
    <property type="match status" value="1"/>
</dbReference>
<sequence>MQLLNTPPSKPEGSIFTRHTARAIVLKGSDTLLLFTERYDDYTLPGGGVDENEAIEEALLRELQEETGVKSITQCSAFGRFEEIRAWYKDDFDYVHIVSDCYVCEICGEFDKPQMEHYEVANGMRPVWVNIDEAIAHNKQTLAQSEKKGLSIQREIFLLEKIRFELLDKDC</sequence>
<dbReference type="InterPro" id="IPR020084">
    <property type="entry name" value="NUDIX_hydrolase_CS"/>
</dbReference>
<comment type="similarity">
    <text evidence="3">Belongs to the Nudix hydrolase family.</text>
</comment>
<dbReference type="STRING" id="161398.PP2015_2406"/>
<keyword evidence="6" id="KW-1185">Reference proteome</keyword>
<feature type="domain" description="Nudix hydrolase" evidence="4">
    <location>
        <begin position="17"/>
        <end position="156"/>
    </location>
</feature>
<dbReference type="PANTHER" id="PTHR43046">
    <property type="entry name" value="GDP-MANNOSE MANNOSYL HYDROLASE"/>
    <property type="match status" value="1"/>
</dbReference>
<dbReference type="PATRIC" id="fig|161398.10.peg.2455"/>
<dbReference type="EMBL" id="CP013187">
    <property type="protein sequence ID" value="ALO42899.1"/>
    <property type="molecule type" value="Genomic_DNA"/>
</dbReference>
<dbReference type="Gene3D" id="3.90.79.10">
    <property type="entry name" value="Nucleoside Triphosphate Pyrophosphohydrolase"/>
    <property type="match status" value="1"/>
</dbReference>
<evidence type="ECO:0000256" key="2">
    <source>
        <dbReference type="ARBA" id="ARBA00022801"/>
    </source>
</evidence>
<dbReference type="KEGG" id="pphe:PP2015_2406"/>
<dbReference type="InterPro" id="IPR000086">
    <property type="entry name" value="NUDIX_hydrolase_dom"/>
</dbReference>
<dbReference type="AlphaFoldDB" id="A0A0S2K4B4"/>
<evidence type="ECO:0000256" key="1">
    <source>
        <dbReference type="ARBA" id="ARBA00001946"/>
    </source>
</evidence>
<evidence type="ECO:0000259" key="4">
    <source>
        <dbReference type="PROSITE" id="PS51462"/>
    </source>
</evidence>
<organism evidence="5 6">
    <name type="scientific">Pseudoalteromonas phenolica</name>
    <dbReference type="NCBI Taxonomy" id="161398"/>
    <lineage>
        <taxon>Bacteria</taxon>
        <taxon>Pseudomonadati</taxon>
        <taxon>Pseudomonadota</taxon>
        <taxon>Gammaproteobacteria</taxon>
        <taxon>Alteromonadales</taxon>
        <taxon>Pseudoalteromonadaceae</taxon>
        <taxon>Pseudoalteromonas</taxon>
    </lineage>
</organism>
<dbReference type="RefSeq" id="WP_058030599.1">
    <property type="nucleotide sequence ID" value="NZ_CP013187.1"/>
</dbReference>
<gene>
    <name evidence="5" type="ORF">PP2015_2406</name>
</gene>
<protein>
    <submittedName>
        <fullName evidence="5">Nudix hydrolase</fullName>
    </submittedName>
</protein>
<dbReference type="SUPFAM" id="SSF55811">
    <property type="entry name" value="Nudix"/>
    <property type="match status" value="1"/>
</dbReference>
<dbReference type="InterPro" id="IPR015797">
    <property type="entry name" value="NUDIX_hydrolase-like_dom_sf"/>
</dbReference>
<dbReference type="Proteomes" id="UP000061457">
    <property type="component" value="Chromosome I"/>
</dbReference>
<evidence type="ECO:0000313" key="6">
    <source>
        <dbReference type="Proteomes" id="UP000061457"/>
    </source>
</evidence>
<proteinExistence type="inferred from homology"/>
<dbReference type="InterPro" id="IPR020476">
    <property type="entry name" value="Nudix_hydrolase"/>
</dbReference>
<keyword evidence="2 3" id="KW-0378">Hydrolase</keyword>
<dbReference type="GO" id="GO:0016787">
    <property type="term" value="F:hydrolase activity"/>
    <property type="evidence" value="ECO:0007669"/>
    <property type="project" value="UniProtKB-KW"/>
</dbReference>
<reference evidence="5 6" key="1">
    <citation type="submission" date="2015-11" db="EMBL/GenBank/DDBJ databases">
        <authorList>
            <person name="Zhang Y."/>
            <person name="Guo Z."/>
        </authorList>
    </citation>
    <scope>NUCLEOTIDE SEQUENCE [LARGE SCALE GENOMIC DNA]</scope>
    <source>
        <strain evidence="5 6">KCTC 12086</strain>
    </source>
</reference>
<comment type="cofactor">
    <cofactor evidence="1">
        <name>Mg(2+)</name>
        <dbReference type="ChEBI" id="CHEBI:18420"/>
    </cofactor>
</comment>
<dbReference type="PROSITE" id="PS51462">
    <property type="entry name" value="NUDIX"/>
    <property type="match status" value="1"/>
</dbReference>
<dbReference type="CDD" id="cd02883">
    <property type="entry name" value="NUDIX_Hydrolase"/>
    <property type="match status" value="1"/>
</dbReference>
<evidence type="ECO:0000313" key="5">
    <source>
        <dbReference type="EMBL" id="ALO42899.1"/>
    </source>
</evidence>
<name>A0A0S2K4B4_9GAMM</name>
<dbReference type="PRINTS" id="PR00502">
    <property type="entry name" value="NUDIXFAMILY"/>
</dbReference>
<dbReference type="PROSITE" id="PS00893">
    <property type="entry name" value="NUDIX_BOX"/>
    <property type="match status" value="1"/>
</dbReference>
<evidence type="ECO:0000256" key="3">
    <source>
        <dbReference type="RuleBase" id="RU003476"/>
    </source>
</evidence>
<accession>A0A0S2K4B4</accession>
<dbReference type="Pfam" id="PF00293">
    <property type="entry name" value="NUDIX"/>
    <property type="match status" value="1"/>
</dbReference>
<dbReference type="OrthoDB" id="9807077at2"/>